<dbReference type="AlphaFoldDB" id="A0A7X0TVV8"/>
<dbReference type="Pfam" id="PF00440">
    <property type="entry name" value="TetR_N"/>
    <property type="match status" value="1"/>
</dbReference>
<dbReference type="InterPro" id="IPR050109">
    <property type="entry name" value="HTH-type_TetR-like_transc_reg"/>
</dbReference>
<dbReference type="EMBL" id="JACHMI010000001">
    <property type="protein sequence ID" value="MBB6545683.1"/>
    <property type="molecule type" value="Genomic_DNA"/>
</dbReference>
<protein>
    <submittedName>
        <fullName evidence="4">AcrR family transcriptional regulator</fullName>
    </submittedName>
</protein>
<evidence type="ECO:0000256" key="2">
    <source>
        <dbReference type="PROSITE-ProRule" id="PRU00335"/>
    </source>
</evidence>
<dbReference type="PANTHER" id="PTHR30055">
    <property type="entry name" value="HTH-TYPE TRANSCRIPTIONAL REGULATOR RUTR"/>
    <property type="match status" value="1"/>
</dbReference>
<evidence type="ECO:0000313" key="4">
    <source>
        <dbReference type="EMBL" id="MBB6545683.1"/>
    </source>
</evidence>
<name>A0A7X0TVV8_9ACTN</name>
<gene>
    <name evidence="4" type="ORF">HD593_000478</name>
</gene>
<comment type="caution">
    <text evidence="4">The sequence shown here is derived from an EMBL/GenBank/DDBJ whole genome shotgun (WGS) entry which is preliminary data.</text>
</comment>
<proteinExistence type="predicted"/>
<accession>A0A7X0TVV8</accession>
<sequence length="218" mass="23260">MTRSAFLRARRPEHKQQRREAILAAARELARASGVRNVSLGAVAEAVGLAKSNIVRYFGTREEIYLELLIEEWGQWAEAASDRLRTAGSAEAAVTVLAETVCDRPLFCDLLSHTSTSLEHNVSVPAARAFKHAVHDRLAEMGVAIAAVTDLTEREGGELAAAASGLAGMLYPASNPPPALAQVYAEDPELAASCPVLLPTLVRALRALAAGLPTLRDE</sequence>
<dbReference type="InterPro" id="IPR009057">
    <property type="entry name" value="Homeodomain-like_sf"/>
</dbReference>
<dbReference type="Pfam" id="PF17929">
    <property type="entry name" value="TetR_C_34"/>
    <property type="match status" value="1"/>
</dbReference>
<reference evidence="4 5" key="1">
    <citation type="submission" date="2020-08" db="EMBL/GenBank/DDBJ databases">
        <title>Sequencing the genomes of 1000 actinobacteria strains.</title>
        <authorList>
            <person name="Klenk H.-P."/>
        </authorList>
    </citation>
    <scope>NUCLEOTIDE SEQUENCE [LARGE SCALE GENOMIC DNA]</scope>
    <source>
        <strain evidence="4 5">DSM 43768</strain>
    </source>
</reference>
<keyword evidence="1 2" id="KW-0238">DNA-binding</keyword>
<organism evidence="4 5">
    <name type="scientific">Nonomuraea rubra</name>
    <dbReference type="NCBI Taxonomy" id="46180"/>
    <lineage>
        <taxon>Bacteria</taxon>
        <taxon>Bacillati</taxon>
        <taxon>Actinomycetota</taxon>
        <taxon>Actinomycetes</taxon>
        <taxon>Streptosporangiales</taxon>
        <taxon>Streptosporangiaceae</taxon>
        <taxon>Nonomuraea</taxon>
    </lineage>
</organism>
<dbReference type="PROSITE" id="PS50977">
    <property type="entry name" value="HTH_TETR_2"/>
    <property type="match status" value="1"/>
</dbReference>
<dbReference type="GO" id="GO:0003700">
    <property type="term" value="F:DNA-binding transcription factor activity"/>
    <property type="evidence" value="ECO:0007669"/>
    <property type="project" value="TreeGrafter"/>
</dbReference>
<feature type="domain" description="HTH tetR-type" evidence="3">
    <location>
        <begin position="16"/>
        <end position="76"/>
    </location>
</feature>
<dbReference type="SUPFAM" id="SSF46689">
    <property type="entry name" value="Homeodomain-like"/>
    <property type="match status" value="1"/>
</dbReference>
<dbReference type="PANTHER" id="PTHR30055:SF178">
    <property type="entry name" value="POSSIBLE TRANSCRIPTIONAL REGULATORY PROTEIN"/>
    <property type="match status" value="1"/>
</dbReference>
<dbReference type="Proteomes" id="UP000565579">
    <property type="component" value="Unassembled WGS sequence"/>
</dbReference>
<dbReference type="GO" id="GO:0000976">
    <property type="term" value="F:transcription cis-regulatory region binding"/>
    <property type="evidence" value="ECO:0007669"/>
    <property type="project" value="TreeGrafter"/>
</dbReference>
<dbReference type="Gene3D" id="1.10.357.10">
    <property type="entry name" value="Tetracycline Repressor, domain 2"/>
    <property type="match status" value="1"/>
</dbReference>
<keyword evidence="5" id="KW-1185">Reference proteome</keyword>
<evidence type="ECO:0000313" key="5">
    <source>
        <dbReference type="Proteomes" id="UP000565579"/>
    </source>
</evidence>
<dbReference type="InterPro" id="IPR041483">
    <property type="entry name" value="TetR_C_34"/>
</dbReference>
<dbReference type="RefSeq" id="WP_185100493.1">
    <property type="nucleotide sequence ID" value="NZ_JACHMI010000001.1"/>
</dbReference>
<feature type="DNA-binding region" description="H-T-H motif" evidence="2">
    <location>
        <begin position="39"/>
        <end position="58"/>
    </location>
</feature>
<dbReference type="InterPro" id="IPR001647">
    <property type="entry name" value="HTH_TetR"/>
</dbReference>
<dbReference type="PRINTS" id="PR00455">
    <property type="entry name" value="HTHTETR"/>
</dbReference>
<evidence type="ECO:0000259" key="3">
    <source>
        <dbReference type="PROSITE" id="PS50977"/>
    </source>
</evidence>
<evidence type="ECO:0000256" key="1">
    <source>
        <dbReference type="ARBA" id="ARBA00023125"/>
    </source>
</evidence>